<comment type="subunit">
    <text evidence="9">Associates with 90S and pre-40S pre-ribosomal particles.</text>
</comment>
<dbReference type="GO" id="GO:0005730">
    <property type="term" value="C:nucleolus"/>
    <property type="evidence" value="ECO:0007669"/>
    <property type="project" value="UniProtKB-SubCell"/>
</dbReference>
<sequence length="205" mass="24238">MAKDDEFFDSDSDSAPDEAPATQRRDNKGKKGKKHTGKHAPTVASTKRPVSKIREIPGLQGKKQASLYRDIRFDAAYGKVNYERIRNDYKFLDEYRTKEIDEMDGMLKNKKLMNRMDEGEVENLKYEDQSLKSRMGHLKQEQFEKEALQNYKKETGKKWIKRSERRNVVRVAKFESMNGKQRRKTMERKRKRKLGKEMKSFAFSK</sequence>
<dbReference type="FunCoup" id="A0A448YU43">
    <property type="interactions" value="566"/>
</dbReference>
<evidence type="ECO:0000256" key="6">
    <source>
        <dbReference type="ARBA" id="ARBA00023242"/>
    </source>
</evidence>
<dbReference type="InParanoid" id="A0A448YU43"/>
<feature type="compositionally biased region" description="Basic residues" evidence="10">
    <location>
        <begin position="27"/>
        <end position="38"/>
    </location>
</feature>
<evidence type="ECO:0000256" key="5">
    <source>
        <dbReference type="ARBA" id="ARBA00023054"/>
    </source>
</evidence>
<evidence type="ECO:0000256" key="2">
    <source>
        <dbReference type="ARBA" id="ARBA00009418"/>
    </source>
</evidence>
<keyword evidence="5" id="KW-0175">Coiled coil</keyword>
<evidence type="ECO:0000256" key="10">
    <source>
        <dbReference type="SAM" id="MobiDB-lite"/>
    </source>
</evidence>
<evidence type="ECO:0000256" key="4">
    <source>
        <dbReference type="ARBA" id="ARBA00022552"/>
    </source>
</evidence>
<dbReference type="InterPro" id="IPR009292">
    <property type="entry name" value="RRP36"/>
</dbReference>
<keyword evidence="7 9" id="KW-0687">Ribonucleoprotein</keyword>
<keyword evidence="6 9" id="KW-0539">Nucleus</keyword>
<evidence type="ECO:0000313" key="12">
    <source>
        <dbReference type="Proteomes" id="UP000290900"/>
    </source>
</evidence>
<feature type="compositionally biased region" description="Basic residues" evidence="10">
    <location>
        <begin position="180"/>
        <end position="194"/>
    </location>
</feature>
<evidence type="ECO:0000313" key="11">
    <source>
        <dbReference type="EMBL" id="VEU24418.1"/>
    </source>
</evidence>
<keyword evidence="3 9" id="KW-0690">Ribosome biogenesis</keyword>
<evidence type="ECO:0000256" key="8">
    <source>
        <dbReference type="ARBA" id="ARBA00025053"/>
    </source>
</evidence>
<keyword evidence="4 9" id="KW-0698">rRNA processing</keyword>
<dbReference type="GO" id="GO:0030686">
    <property type="term" value="C:90S preribosome"/>
    <property type="evidence" value="ECO:0007669"/>
    <property type="project" value="TreeGrafter"/>
</dbReference>
<protein>
    <recommendedName>
        <fullName evidence="9">rRNA biogenesis protein RRP36</fullName>
    </recommendedName>
</protein>
<feature type="region of interest" description="Disordered" evidence="10">
    <location>
        <begin position="1"/>
        <end position="61"/>
    </location>
</feature>
<dbReference type="Pfam" id="PF06102">
    <property type="entry name" value="RRP36"/>
    <property type="match status" value="1"/>
</dbReference>
<feature type="region of interest" description="Disordered" evidence="10">
    <location>
        <begin position="174"/>
        <end position="205"/>
    </location>
</feature>
<evidence type="ECO:0000256" key="9">
    <source>
        <dbReference type="RuleBase" id="RU368027"/>
    </source>
</evidence>
<accession>A0A448YU43</accession>
<feature type="compositionally biased region" description="Acidic residues" evidence="10">
    <location>
        <begin position="1"/>
        <end position="16"/>
    </location>
</feature>
<evidence type="ECO:0000256" key="1">
    <source>
        <dbReference type="ARBA" id="ARBA00004604"/>
    </source>
</evidence>
<dbReference type="OrthoDB" id="3997638at2759"/>
<gene>
    <name evidence="11" type="ORF">BRENAR_LOCUS5146</name>
</gene>
<dbReference type="STRING" id="13370.A0A448YU43"/>
<dbReference type="EMBL" id="CAACVR010000076">
    <property type="protein sequence ID" value="VEU24418.1"/>
    <property type="molecule type" value="Genomic_DNA"/>
</dbReference>
<comment type="function">
    <text evidence="8 9">Component of the 90S pre-ribosome involved in the maturation of rRNAs. Required for early cleavages of the pre-RNAs in the 40S ribosomal subunit maturation pathway.</text>
</comment>
<dbReference type="Proteomes" id="UP000290900">
    <property type="component" value="Unassembled WGS sequence"/>
</dbReference>
<evidence type="ECO:0000256" key="3">
    <source>
        <dbReference type="ARBA" id="ARBA00022517"/>
    </source>
</evidence>
<proteinExistence type="inferred from homology"/>
<comment type="similarity">
    <text evidence="2 9">Belongs to the RRP36 family.</text>
</comment>
<dbReference type="PANTHER" id="PTHR21738">
    <property type="entry name" value="RIBOSOMAL RNA PROCESSING PROTEIN 36 HOMOLOG"/>
    <property type="match status" value="1"/>
</dbReference>
<evidence type="ECO:0000256" key="7">
    <source>
        <dbReference type="ARBA" id="ARBA00023274"/>
    </source>
</evidence>
<reference evidence="11 12" key="1">
    <citation type="submission" date="2018-12" db="EMBL/GenBank/DDBJ databases">
        <authorList>
            <person name="Tiukova I."/>
            <person name="Dainat J."/>
        </authorList>
    </citation>
    <scope>NUCLEOTIDE SEQUENCE [LARGE SCALE GENOMIC DNA]</scope>
</reference>
<comment type="subcellular location">
    <subcellularLocation>
        <location evidence="1 9">Nucleus</location>
        <location evidence="1 9">Nucleolus</location>
    </subcellularLocation>
</comment>
<dbReference type="PANTHER" id="PTHR21738:SF0">
    <property type="entry name" value="RIBOSOMAL RNA PROCESSING PROTEIN 36 HOMOLOG"/>
    <property type="match status" value="1"/>
</dbReference>
<dbReference type="AlphaFoldDB" id="A0A448YU43"/>
<keyword evidence="12" id="KW-1185">Reference proteome</keyword>
<organism evidence="11 12">
    <name type="scientific">Brettanomyces naardenensis</name>
    <name type="common">Yeast</name>
    <dbReference type="NCBI Taxonomy" id="13370"/>
    <lineage>
        <taxon>Eukaryota</taxon>
        <taxon>Fungi</taxon>
        <taxon>Dikarya</taxon>
        <taxon>Ascomycota</taxon>
        <taxon>Saccharomycotina</taxon>
        <taxon>Pichiomycetes</taxon>
        <taxon>Pichiales</taxon>
        <taxon>Pichiaceae</taxon>
        <taxon>Brettanomyces</taxon>
    </lineage>
</organism>
<name>A0A448YU43_BRENA</name>
<dbReference type="GO" id="GO:0000462">
    <property type="term" value="P:maturation of SSU-rRNA from tricistronic rRNA transcript (SSU-rRNA, 5.8S rRNA, LSU-rRNA)"/>
    <property type="evidence" value="ECO:0007669"/>
    <property type="project" value="TreeGrafter"/>
</dbReference>